<proteinExistence type="predicted"/>
<dbReference type="EMBL" id="LR215729">
    <property type="protein sequence ID" value="VEV96387.1"/>
    <property type="molecule type" value="Genomic_DNA"/>
</dbReference>
<organism evidence="1">
    <name type="scientific">Pseudomonas marincola</name>
    <dbReference type="NCBI Taxonomy" id="437900"/>
    <lineage>
        <taxon>Bacteria</taxon>
        <taxon>Pseudomonadati</taxon>
        <taxon>Pseudomonadota</taxon>
        <taxon>Gammaproteobacteria</taxon>
        <taxon>Pseudomonadales</taxon>
        <taxon>Pseudomonadaceae</taxon>
        <taxon>Pseudomonas</taxon>
    </lineage>
</organism>
<dbReference type="AlphaFoldDB" id="A0A653E160"/>
<name>A0A653E160_9PSED</name>
<reference evidence="1" key="1">
    <citation type="submission" date="2019-02" db="EMBL/GenBank/DDBJ databases">
        <authorList>
            <consortium name="Genoscope - CEA"/>
            <person name="William W."/>
        </authorList>
    </citation>
    <scope>NUCLEOTIDE SEQUENCE [LARGE SCALE GENOMIC DNA]</scope>
    <source>
        <strain evidence="1">YSy11</strain>
    </source>
</reference>
<evidence type="ECO:0000313" key="1">
    <source>
        <dbReference type="EMBL" id="VEV96387.1"/>
    </source>
</evidence>
<protein>
    <submittedName>
        <fullName evidence="1">Uncharacterized protein</fullName>
    </submittedName>
</protein>
<accession>A0A653E160</accession>
<sequence>MTYFTVRAICVGGSVRQAAVAEGSVTFHSLRQGVLPLRVANHAARQTIRAKQDALRVSRPSCTATAGRPASR</sequence>
<gene>
    <name evidence="1" type="ORF">PMYSY11_1340</name>
</gene>